<accession>A0A9W9YT37</accession>
<dbReference type="Pfam" id="PF14649">
    <property type="entry name" value="Spatacsin_C"/>
    <property type="match status" value="1"/>
</dbReference>
<dbReference type="OrthoDB" id="2018754at2759"/>
<sequence length="645" mass="72932">MTGVHEMWSFLRGPIAVNLKELVLDVTAEVQTNTECPLETDKEIRALENVIGNLLEGCHVSQARWLASLFNHSCLELDVVLSCIHLAQGTRCVDSLDDRIQTLLSRKAQRRESLGNSSPFRRSGSFIFTSSFTEKTPDERHDSVSSADWVKVEDIITTMESLAFHCKQGKRCCTCIITCYRVAQTLGQEYETIVNKKPLSVLHSLLLSGFDSRYKLMESYIKAIQLDTVEVTQFLADIILNSLRVHSTGEDISGREYSDLTVNAAPSCEDITHMIRLCPDYSLLGGRLLDTATSLANERAAGTTLPGVLNLEVELLVRAHECHTLACNMEGIATVLRNGRVLTTALAETRDYMLMVRLLTGVGRFNEMSYIFDTLFEHEHFELLCRRGIDKENKLKVALLEYLRRQHPDDTDKYSMVAHHFSMYREIAQTLEETAVKQLASLGDCFPEKKHGQGNAEKGAAEVFFKLNSIMKSFCYASDNYAKENCWRHSQTCLRNARLVHLQIQVLSSGVTVVNLDEHALKRFLAHHTHFFQSLLVAEAYKKRDISMWVDAIYYQVVVKGNFNYLQDMRSAMPLPNNLFVDVATKYKNENSRSSQAAANMKRLLGFVSDIRMRYKLATDLNFRDLGTSILEGDGGAFLRDVMVP</sequence>
<dbReference type="InterPro" id="IPR028107">
    <property type="entry name" value="Spatacsin_C_dom"/>
</dbReference>
<evidence type="ECO:0000313" key="3">
    <source>
        <dbReference type="Proteomes" id="UP001163046"/>
    </source>
</evidence>
<dbReference type="GO" id="GO:0005737">
    <property type="term" value="C:cytoplasm"/>
    <property type="evidence" value="ECO:0007669"/>
    <property type="project" value="TreeGrafter"/>
</dbReference>
<dbReference type="PANTHER" id="PTHR13650">
    <property type="entry name" value="SPATACSIN"/>
    <property type="match status" value="1"/>
</dbReference>
<feature type="domain" description="Spatacsin C-terminal" evidence="1">
    <location>
        <begin position="283"/>
        <end position="589"/>
    </location>
</feature>
<organism evidence="2 3">
    <name type="scientific">Desmophyllum pertusum</name>
    <dbReference type="NCBI Taxonomy" id="174260"/>
    <lineage>
        <taxon>Eukaryota</taxon>
        <taxon>Metazoa</taxon>
        <taxon>Cnidaria</taxon>
        <taxon>Anthozoa</taxon>
        <taxon>Hexacorallia</taxon>
        <taxon>Scleractinia</taxon>
        <taxon>Caryophylliina</taxon>
        <taxon>Caryophylliidae</taxon>
        <taxon>Desmophyllum</taxon>
    </lineage>
</organism>
<reference evidence="2" key="1">
    <citation type="submission" date="2023-01" db="EMBL/GenBank/DDBJ databases">
        <title>Genome assembly of the deep-sea coral Lophelia pertusa.</title>
        <authorList>
            <person name="Herrera S."/>
            <person name="Cordes E."/>
        </authorList>
    </citation>
    <scope>NUCLEOTIDE SEQUENCE</scope>
    <source>
        <strain evidence="2">USNM1676648</strain>
        <tissue evidence="2">Polyp</tissue>
    </source>
</reference>
<gene>
    <name evidence="2" type="primary">SPG11_1</name>
    <name evidence="2" type="ORF">OS493_002456</name>
</gene>
<protein>
    <submittedName>
        <fullName evidence="2">Spg11p</fullName>
    </submittedName>
</protein>
<comment type="caution">
    <text evidence="2">The sequence shown here is derived from an EMBL/GenBank/DDBJ whole genome shotgun (WGS) entry which is preliminary data.</text>
</comment>
<dbReference type="PANTHER" id="PTHR13650:SF0">
    <property type="entry name" value="SPATACSIN"/>
    <property type="match status" value="1"/>
</dbReference>
<keyword evidence="3" id="KW-1185">Reference proteome</keyword>
<dbReference type="AlphaFoldDB" id="A0A9W9YT37"/>
<name>A0A9W9YT37_9CNID</name>
<evidence type="ECO:0000313" key="2">
    <source>
        <dbReference type="EMBL" id="KAJ7365740.1"/>
    </source>
</evidence>
<evidence type="ECO:0000259" key="1">
    <source>
        <dbReference type="Pfam" id="PF14649"/>
    </source>
</evidence>
<dbReference type="InterPro" id="IPR028103">
    <property type="entry name" value="Spatacsin"/>
</dbReference>
<dbReference type="EMBL" id="MU827302">
    <property type="protein sequence ID" value="KAJ7365740.1"/>
    <property type="molecule type" value="Genomic_DNA"/>
</dbReference>
<proteinExistence type="predicted"/>
<dbReference type="Proteomes" id="UP001163046">
    <property type="component" value="Unassembled WGS sequence"/>
</dbReference>